<proteinExistence type="predicted"/>
<feature type="transmembrane region" description="Helical" evidence="1">
    <location>
        <begin position="310"/>
        <end position="338"/>
    </location>
</feature>
<comment type="caution">
    <text evidence="2">The sequence shown here is derived from an EMBL/GenBank/DDBJ whole genome shotgun (WGS) entry which is preliminary data.</text>
</comment>
<keyword evidence="1" id="KW-0812">Transmembrane</keyword>
<reference evidence="2 3" key="1">
    <citation type="submission" date="2018-06" db="EMBL/GenBank/DDBJ databases">
        <title>Freshwater and sediment microbial communities from various areas in North America, analyzing microbe dynamics in response to fracking.</title>
        <authorList>
            <person name="Lamendella R."/>
        </authorList>
    </citation>
    <scope>NUCLEOTIDE SEQUENCE [LARGE SCALE GENOMIC DNA]</scope>
    <source>
        <strain evidence="2 3">114J</strain>
    </source>
</reference>
<evidence type="ECO:0000313" key="3">
    <source>
        <dbReference type="Proteomes" id="UP000252995"/>
    </source>
</evidence>
<feature type="transmembrane region" description="Helical" evidence="1">
    <location>
        <begin position="156"/>
        <end position="178"/>
    </location>
</feature>
<feature type="transmembrane region" description="Helical" evidence="1">
    <location>
        <begin position="259"/>
        <end position="278"/>
    </location>
</feature>
<feature type="transmembrane region" description="Helical" evidence="1">
    <location>
        <begin position="190"/>
        <end position="209"/>
    </location>
</feature>
<dbReference type="Proteomes" id="UP000252995">
    <property type="component" value="Unassembled WGS sequence"/>
</dbReference>
<dbReference type="RefSeq" id="WP_113863851.1">
    <property type="nucleotide sequence ID" value="NZ_QNRO01000024.1"/>
</dbReference>
<feature type="transmembrane region" description="Helical" evidence="1">
    <location>
        <begin position="27"/>
        <end position="45"/>
    </location>
</feature>
<keyword evidence="1" id="KW-0472">Membrane</keyword>
<organism evidence="2 3">
    <name type="scientific">Marinobacter pelagius</name>
    <dbReference type="NCBI Taxonomy" id="379482"/>
    <lineage>
        <taxon>Bacteria</taxon>
        <taxon>Pseudomonadati</taxon>
        <taxon>Pseudomonadota</taxon>
        <taxon>Gammaproteobacteria</taxon>
        <taxon>Pseudomonadales</taxon>
        <taxon>Marinobacteraceae</taxon>
        <taxon>Marinobacter</taxon>
    </lineage>
</organism>
<protein>
    <submittedName>
        <fullName evidence="2">EpsG-like putative glucosyltransferase</fullName>
    </submittedName>
</protein>
<keyword evidence="2" id="KW-0808">Transferase</keyword>
<evidence type="ECO:0000256" key="1">
    <source>
        <dbReference type="SAM" id="Phobius"/>
    </source>
</evidence>
<dbReference type="AlphaFoldDB" id="A0A366GDJ2"/>
<dbReference type="Pfam" id="PF14897">
    <property type="entry name" value="EpsG"/>
    <property type="match status" value="1"/>
</dbReference>
<feature type="transmembrane region" description="Helical" evidence="1">
    <location>
        <begin position="91"/>
        <end position="110"/>
    </location>
</feature>
<evidence type="ECO:0000313" key="2">
    <source>
        <dbReference type="EMBL" id="RBP25012.1"/>
    </source>
</evidence>
<accession>A0A366GDJ2</accession>
<feature type="transmembrane region" description="Helical" evidence="1">
    <location>
        <begin position="117"/>
        <end position="136"/>
    </location>
</feature>
<dbReference type="EMBL" id="QNRO01000024">
    <property type="protein sequence ID" value="RBP25012.1"/>
    <property type="molecule type" value="Genomic_DNA"/>
</dbReference>
<feature type="transmembrane region" description="Helical" evidence="1">
    <location>
        <begin position="284"/>
        <end position="303"/>
    </location>
</feature>
<dbReference type="InterPro" id="IPR049458">
    <property type="entry name" value="EpsG-like"/>
</dbReference>
<dbReference type="OrthoDB" id="5373240at2"/>
<name>A0A366GDJ2_9GAMM</name>
<gene>
    <name evidence="2" type="ORF">DET50_1245</name>
</gene>
<dbReference type="GO" id="GO:0016740">
    <property type="term" value="F:transferase activity"/>
    <property type="evidence" value="ECO:0007669"/>
    <property type="project" value="UniProtKB-KW"/>
</dbReference>
<sequence>MLPYWLFFLVPAVVVLANRRLTEKSKSYSWGLAWFLFSLAIGLRFQVGGDWHAYFRHFDSQLDKGLLQVIFGRDPGYYLINWLVVQAGGSIFWVNSICGMVLMAGVVRFARAQPLSWLALLVAVPYLIIVVGMGYTRQSAALGLLLIGLVSLGNAQMRWFVFWVMLGAAFHKSVVLMLPVAALASTSNRFWSLLWVGLMSVVGGYLFVFDSADAMWANYVEADIQSQGGMIRVLMSAVPAVLFFTFRRYLRLTEAEDRLWLWMSLLCLACIPLVSLSSTATDRVALYLIPIQMFIFARLPFVVSDPRHRGLVTIGVIGYYGLVQAVWLFFATHAYAWLPYQNVLWL</sequence>
<keyword evidence="1" id="KW-1133">Transmembrane helix</keyword>
<feature type="transmembrane region" description="Helical" evidence="1">
    <location>
        <begin position="229"/>
        <end position="247"/>
    </location>
</feature>